<evidence type="ECO:0000256" key="1">
    <source>
        <dbReference type="ARBA" id="ARBA00004117"/>
    </source>
</evidence>
<keyword evidence="7 11" id="KW-0472">Membrane</keyword>
<sequence length="560" mass="59389">MQQIQTVWSALDMRKKVIVVLATLAMFAAVLGISRMASKPSMSLLYAGLEPGAAGEVIKALEAQSASFEVRNGAIYVNASQRDGLRMTLASEGLPSNSAKGYELLDGLSGFGTTSQMFDAAYWRAKEGELARTIVSSPFVQSARVHIAQSVQQGLRRRAKPTGSVTLSGTSGTISSAQAKAFKYLVSSAVPGMSPEDVSIIDSRGGLITAGDDIETAQSSLGNRAEEIKANIQHLLEARVGLGNAVVELSLETATERESILEKTFDPNSRVAISTETQENSSQSSDNGNGSVTVASNLPDGEGSAGASSSTQNSETRERINYEVSETTREIIRTPGATKRITVAVLVDGLRSVNEAGETIWQPRSEEELNSLRDLVASAIGFDQSRGDTITIKTMEFEQVSEAGTEVTSSLMQGVEFDLMSIIQLAVLAVVALILGLFVIRPILANSKGALENTPSAGALPGPQMAGGQQPSPAAEASSDMLAPAPIQFNTDFSDMPSLSGEIDDGEFSAPQMATVSDIGFDEDPLGGSDDPVKRLRNLIEERQSETLEILRGWMDEETV</sequence>
<evidence type="ECO:0000256" key="5">
    <source>
        <dbReference type="ARBA" id="ARBA00022692"/>
    </source>
</evidence>
<dbReference type="AlphaFoldDB" id="A0A0P7J2D3"/>
<dbReference type="PIRSF" id="PIRSF004862">
    <property type="entry name" value="FliF"/>
    <property type="match status" value="1"/>
</dbReference>
<feature type="region of interest" description="Disordered" evidence="10">
    <location>
        <begin position="455"/>
        <end position="478"/>
    </location>
</feature>
<evidence type="ECO:0000313" key="15">
    <source>
        <dbReference type="Proteomes" id="UP000050471"/>
    </source>
</evidence>
<proteinExistence type="inferred from homology"/>
<evidence type="ECO:0000256" key="7">
    <source>
        <dbReference type="ARBA" id="ARBA00023136"/>
    </source>
</evidence>
<evidence type="ECO:0000256" key="4">
    <source>
        <dbReference type="ARBA" id="ARBA00022475"/>
    </source>
</evidence>
<evidence type="ECO:0000259" key="12">
    <source>
        <dbReference type="Pfam" id="PF01514"/>
    </source>
</evidence>
<dbReference type="PANTHER" id="PTHR30046:SF0">
    <property type="entry name" value="FLAGELLAR M-RING PROTEIN"/>
    <property type="match status" value="1"/>
</dbReference>
<dbReference type="PANTHER" id="PTHR30046">
    <property type="entry name" value="FLAGELLAR M-RING PROTEIN"/>
    <property type="match status" value="1"/>
</dbReference>
<evidence type="ECO:0000256" key="11">
    <source>
        <dbReference type="SAM" id="Phobius"/>
    </source>
</evidence>
<dbReference type="GO" id="GO:0071973">
    <property type="term" value="P:bacterial-type flagellum-dependent cell motility"/>
    <property type="evidence" value="ECO:0007669"/>
    <property type="project" value="InterPro"/>
</dbReference>
<dbReference type="PRINTS" id="PR01009">
    <property type="entry name" value="FLGMRINGFLIF"/>
</dbReference>
<comment type="similarity">
    <text evidence="3 9">Belongs to the FliF family.</text>
</comment>
<keyword evidence="14" id="KW-0282">Flagellum</keyword>
<keyword evidence="6 11" id="KW-1133">Transmembrane helix</keyword>
<dbReference type="GO" id="GO:0005886">
    <property type="term" value="C:plasma membrane"/>
    <property type="evidence" value="ECO:0007669"/>
    <property type="project" value="UniProtKB-SubCell"/>
</dbReference>
<dbReference type="InterPro" id="IPR045851">
    <property type="entry name" value="AMP-bd_C_sf"/>
</dbReference>
<dbReference type="InterPro" id="IPR043427">
    <property type="entry name" value="YscJ/FliF"/>
</dbReference>
<evidence type="ECO:0000256" key="8">
    <source>
        <dbReference type="ARBA" id="ARBA00023143"/>
    </source>
</evidence>
<dbReference type="Gene3D" id="3.30.300.30">
    <property type="match status" value="1"/>
</dbReference>
<evidence type="ECO:0000259" key="13">
    <source>
        <dbReference type="Pfam" id="PF08345"/>
    </source>
</evidence>
<dbReference type="GO" id="GO:0003774">
    <property type="term" value="F:cytoskeletal motor activity"/>
    <property type="evidence" value="ECO:0007669"/>
    <property type="project" value="InterPro"/>
</dbReference>
<dbReference type="NCBIfam" id="TIGR00206">
    <property type="entry name" value="fliF"/>
    <property type="match status" value="1"/>
</dbReference>
<dbReference type="InterPro" id="IPR006182">
    <property type="entry name" value="FliF_N_dom"/>
</dbReference>
<keyword evidence="14" id="KW-0969">Cilium</keyword>
<dbReference type="STRING" id="154981.AKJ29_04240"/>
<accession>A0A0P7J2D3</accession>
<dbReference type="Pfam" id="PF08345">
    <property type="entry name" value="YscJ_FliF_C"/>
    <property type="match status" value="1"/>
</dbReference>
<comment type="function">
    <text evidence="9">The M ring may be actively involved in energy transduction.</text>
</comment>
<reference evidence="14 15" key="1">
    <citation type="submission" date="2015-09" db="EMBL/GenBank/DDBJ databases">
        <title>Draft genome sequence of Aliiroseovarius crassostreae CV919-312TSm, the causative agent of Roseovarius Oyster Disease (formerly Juvenile Oyster Disease).</title>
        <authorList>
            <person name="Kessner L."/>
            <person name="Spinard E."/>
            <person name="Nelson D."/>
        </authorList>
    </citation>
    <scope>NUCLEOTIDE SEQUENCE [LARGE SCALE GENOMIC DNA]</scope>
    <source>
        <strain evidence="14 15">CV919-312</strain>
    </source>
</reference>
<keyword evidence="4" id="KW-1003">Cell membrane</keyword>
<dbReference type="InterPro" id="IPR013556">
    <property type="entry name" value="Flag_M-ring_C"/>
</dbReference>
<dbReference type="OrthoDB" id="9807026at2"/>
<keyword evidence="8 9" id="KW-0975">Bacterial flagellum</keyword>
<keyword evidence="14" id="KW-0966">Cell projection</keyword>
<comment type="caution">
    <text evidence="14">The sequence shown here is derived from an EMBL/GenBank/DDBJ whole genome shotgun (WGS) entry which is preliminary data.</text>
</comment>
<evidence type="ECO:0000256" key="3">
    <source>
        <dbReference type="ARBA" id="ARBA00007971"/>
    </source>
</evidence>
<dbReference type="EMBL" id="LKBA01000024">
    <property type="protein sequence ID" value="KPN61812.1"/>
    <property type="molecule type" value="Genomic_DNA"/>
</dbReference>
<feature type="domain" description="Flagellar M-ring C-terminal" evidence="13">
    <location>
        <begin position="236"/>
        <end position="397"/>
    </location>
</feature>
<feature type="compositionally biased region" description="Low complexity" evidence="10">
    <location>
        <begin position="274"/>
        <end position="291"/>
    </location>
</feature>
<gene>
    <name evidence="14" type="ORF">AKJ29_04240</name>
</gene>
<keyword evidence="15" id="KW-1185">Reference proteome</keyword>
<protein>
    <recommendedName>
        <fullName evidence="9">Flagellar M-ring protein</fullName>
    </recommendedName>
</protein>
<evidence type="ECO:0000256" key="6">
    <source>
        <dbReference type="ARBA" id="ARBA00022989"/>
    </source>
</evidence>
<evidence type="ECO:0000313" key="14">
    <source>
        <dbReference type="EMBL" id="KPN61812.1"/>
    </source>
</evidence>
<evidence type="ECO:0000256" key="10">
    <source>
        <dbReference type="SAM" id="MobiDB-lite"/>
    </source>
</evidence>
<dbReference type="GO" id="GO:0009431">
    <property type="term" value="C:bacterial-type flagellum basal body, MS ring"/>
    <property type="evidence" value="ECO:0007669"/>
    <property type="project" value="InterPro"/>
</dbReference>
<organism evidence="14 15">
    <name type="scientific">Aliiroseovarius crassostreae</name>
    <dbReference type="NCBI Taxonomy" id="154981"/>
    <lineage>
        <taxon>Bacteria</taxon>
        <taxon>Pseudomonadati</taxon>
        <taxon>Pseudomonadota</taxon>
        <taxon>Alphaproteobacteria</taxon>
        <taxon>Rhodobacterales</taxon>
        <taxon>Paracoccaceae</taxon>
        <taxon>Aliiroseovarius</taxon>
    </lineage>
</organism>
<dbReference type="RefSeq" id="WP_055192847.1">
    <property type="nucleotide sequence ID" value="NZ_FPBS01000003.1"/>
</dbReference>
<dbReference type="Pfam" id="PF01514">
    <property type="entry name" value="YscJ_FliF"/>
    <property type="match status" value="1"/>
</dbReference>
<evidence type="ECO:0000256" key="9">
    <source>
        <dbReference type="PIRNR" id="PIRNR004862"/>
    </source>
</evidence>
<comment type="subcellular location">
    <subcellularLocation>
        <location evidence="1 9">Bacterial flagellum basal body</location>
    </subcellularLocation>
    <subcellularLocation>
        <location evidence="2">Cell membrane</location>
        <topology evidence="2">Multi-pass membrane protein</topology>
    </subcellularLocation>
</comment>
<feature type="domain" description="Flagellar M-ring N-terminal" evidence="12">
    <location>
        <begin position="38"/>
        <end position="209"/>
    </location>
</feature>
<name>A0A0P7J2D3_9RHOB</name>
<dbReference type="Proteomes" id="UP000050471">
    <property type="component" value="Unassembled WGS sequence"/>
</dbReference>
<keyword evidence="5 11" id="KW-0812">Transmembrane</keyword>
<evidence type="ECO:0000256" key="2">
    <source>
        <dbReference type="ARBA" id="ARBA00004651"/>
    </source>
</evidence>
<dbReference type="InterPro" id="IPR000067">
    <property type="entry name" value="FlgMring_FliF"/>
</dbReference>
<feature type="transmembrane region" description="Helical" evidence="11">
    <location>
        <begin position="419"/>
        <end position="440"/>
    </location>
</feature>
<feature type="region of interest" description="Disordered" evidence="10">
    <location>
        <begin position="274"/>
        <end position="322"/>
    </location>
</feature>